<name>A0ABR1IAS9_9HYPO</name>
<reference evidence="2 3" key="1">
    <citation type="journal article" date="2025" name="Microbiol. Resour. Announc.">
        <title>Draft genome sequences for Neonectria magnoliae and Neonectria punicea, canker pathogens of Liriodendron tulipifera and Acer saccharum in West Virginia.</title>
        <authorList>
            <person name="Petronek H.M."/>
            <person name="Kasson M.T."/>
            <person name="Metheny A.M."/>
            <person name="Stauder C.M."/>
            <person name="Lovett B."/>
            <person name="Lynch S.C."/>
            <person name="Garnas J.R."/>
            <person name="Kasson L.R."/>
            <person name="Stajich J.E."/>
        </authorList>
    </citation>
    <scope>NUCLEOTIDE SEQUENCE [LARGE SCALE GENOMIC DNA]</scope>
    <source>
        <strain evidence="2 3">NRRL 64651</strain>
    </source>
</reference>
<protein>
    <submittedName>
        <fullName evidence="2">Uncharacterized protein</fullName>
    </submittedName>
</protein>
<evidence type="ECO:0000313" key="2">
    <source>
        <dbReference type="EMBL" id="KAK7430446.1"/>
    </source>
</evidence>
<dbReference type="EMBL" id="JAZAVK010000019">
    <property type="protein sequence ID" value="KAK7430446.1"/>
    <property type="molecule type" value="Genomic_DNA"/>
</dbReference>
<comment type="caution">
    <text evidence="2">The sequence shown here is derived from an EMBL/GenBank/DDBJ whole genome shotgun (WGS) entry which is preliminary data.</text>
</comment>
<keyword evidence="3" id="KW-1185">Reference proteome</keyword>
<dbReference type="Proteomes" id="UP001498421">
    <property type="component" value="Unassembled WGS sequence"/>
</dbReference>
<feature type="compositionally biased region" description="Polar residues" evidence="1">
    <location>
        <begin position="20"/>
        <end position="43"/>
    </location>
</feature>
<organism evidence="2 3">
    <name type="scientific">Neonectria magnoliae</name>
    <dbReference type="NCBI Taxonomy" id="2732573"/>
    <lineage>
        <taxon>Eukaryota</taxon>
        <taxon>Fungi</taxon>
        <taxon>Dikarya</taxon>
        <taxon>Ascomycota</taxon>
        <taxon>Pezizomycotina</taxon>
        <taxon>Sordariomycetes</taxon>
        <taxon>Hypocreomycetidae</taxon>
        <taxon>Hypocreales</taxon>
        <taxon>Nectriaceae</taxon>
        <taxon>Neonectria</taxon>
    </lineage>
</organism>
<evidence type="ECO:0000313" key="3">
    <source>
        <dbReference type="Proteomes" id="UP001498421"/>
    </source>
</evidence>
<gene>
    <name evidence="2" type="ORF">QQZ08_002965</name>
</gene>
<evidence type="ECO:0000256" key="1">
    <source>
        <dbReference type="SAM" id="MobiDB-lite"/>
    </source>
</evidence>
<sequence>MAEAAPDGNREDARHAGTTVYKTSPSGDSDNNQTFEGSSSMTSQAISAGVFVEQAVATSTPLGQQPNPDIQNALASLRQIEHMQDRNGVSREAMFAH</sequence>
<feature type="region of interest" description="Disordered" evidence="1">
    <location>
        <begin position="1"/>
        <end position="43"/>
    </location>
</feature>
<proteinExistence type="predicted"/>
<accession>A0ABR1IAS9</accession>